<dbReference type="STRING" id="401053.AciPR4_2916"/>
<feature type="transmembrane region" description="Helical" evidence="1">
    <location>
        <begin position="67"/>
        <end position="85"/>
    </location>
</feature>
<gene>
    <name evidence="2" type="ordered locus">AciPR4_2916</name>
</gene>
<reference evidence="2 3" key="1">
    <citation type="journal article" date="2012" name="Stand. Genomic Sci.">
        <title>Complete genome sequence of Terriglobus saanensis type strain SP1PR4(T), an Acidobacteria from tundra soil.</title>
        <authorList>
            <person name="Rawat S.R."/>
            <person name="Mannisto M.K."/>
            <person name="Starovoytov V."/>
            <person name="Goodwin L."/>
            <person name="Nolan M."/>
            <person name="Hauser L."/>
            <person name="Land M."/>
            <person name="Davenport K.W."/>
            <person name="Woyke T."/>
            <person name="Haggblom M.M."/>
        </authorList>
    </citation>
    <scope>NUCLEOTIDE SEQUENCE</scope>
    <source>
        <strain evidence="3">ATCC BAA-1853 / DSM 23119 / SP1PR4</strain>
    </source>
</reference>
<sequence>MGLAFILALFGFAALAIAMRRHHRDLFGVEPSRQGRVILHAVGALGLAASYGHLCLAWGAVEGTIDWLCLASLAAIVIVAALGAMTRLRRAGPRNGALR</sequence>
<protein>
    <submittedName>
        <fullName evidence="2">Putative iron uptake protein</fullName>
    </submittedName>
</protein>
<dbReference type="OrthoDB" id="7032643at2"/>
<dbReference type="HOGENOM" id="CLU_144870_4_0_0"/>
<name>E8V4C8_TERSS</name>
<dbReference type="Proteomes" id="UP000006844">
    <property type="component" value="Chromosome"/>
</dbReference>
<dbReference type="Pfam" id="PF11804">
    <property type="entry name" value="DUF3325"/>
    <property type="match status" value="1"/>
</dbReference>
<organism evidence="2 3">
    <name type="scientific">Terriglobus saanensis (strain ATCC BAA-1853 / DSM 23119 / SP1PR4)</name>
    <dbReference type="NCBI Taxonomy" id="401053"/>
    <lineage>
        <taxon>Bacteria</taxon>
        <taxon>Pseudomonadati</taxon>
        <taxon>Acidobacteriota</taxon>
        <taxon>Terriglobia</taxon>
        <taxon>Terriglobales</taxon>
        <taxon>Acidobacteriaceae</taxon>
        <taxon>Terriglobus</taxon>
    </lineage>
</organism>
<keyword evidence="1" id="KW-0472">Membrane</keyword>
<evidence type="ECO:0000313" key="2">
    <source>
        <dbReference type="EMBL" id="ADV83677.1"/>
    </source>
</evidence>
<dbReference type="KEGG" id="tsa:AciPR4_2916"/>
<keyword evidence="1" id="KW-0812">Transmembrane</keyword>
<keyword evidence="3" id="KW-1185">Reference proteome</keyword>
<dbReference type="InterPro" id="IPR021762">
    <property type="entry name" value="DUF3325"/>
</dbReference>
<dbReference type="AlphaFoldDB" id="E8V4C8"/>
<feature type="transmembrane region" description="Helical" evidence="1">
    <location>
        <begin position="37"/>
        <end position="60"/>
    </location>
</feature>
<dbReference type="RefSeq" id="WP_013569409.1">
    <property type="nucleotide sequence ID" value="NC_014963.1"/>
</dbReference>
<evidence type="ECO:0000313" key="3">
    <source>
        <dbReference type="Proteomes" id="UP000006844"/>
    </source>
</evidence>
<keyword evidence="1" id="KW-1133">Transmembrane helix</keyword>
<evidence type="ECO:0000256" key="1">
    <source>
        <dbReference type="SAM" id="Phobius"/>
    </source>
</evidence>
<accession>E8V4C8</accession>
<dbReference type="EMBL" id="CP002467">
    <property type="protein sequence ID" value="ADV83677.1"/>
    <property type="molecule type" value="Genomic_DNA"/>
</dbReference>
<proteinExistence type="predicted"/>